<dbReference type="GO" id="GO:0008483">
    <property type="term" value="F:transaminase activity"/>
    <property type="evidence" value="ECO:0007669"/>
    <property type="project" value="UniProtKB-KW"/>
</dbReference>
<comment type="similarity">
    <text evidence="1">In the C-terminal section; belongs to the class-I pyridoxal-phosphate-dependent aminotransferase family.</text>
</comment>
<evidence type="ECO:0000313" key="9">
    <source>
        <dbReference type="Proteomes" id="UP001521931"/>
    </source>
</evidence>
<feature type="region of interest" description="Disordered" evidence="6">
    <location>
        <begin position="79"/>
        <end position="100"/>
    </location>
</feature>
<organism evidence="8 9">
    <name type="scientific">Arsenicicoccus bolidensis</name>
    <dbReference type="NCBI Taxonomy" id="229480"/>
    <lineage>
        <taxon>Bacteria</taxon>
        <taxon>Bacillati</taxon>
        <taxon>Actinomycetota</taxon>
        <taxon>Actinomycetes</taxon>
        <taxon>Micrococcales</taxon>
        <taxon>Intrasporangiaceae</taxon>
        <taxon>Arsenicicoccus</taxon>
    </lineage>
</organism>
<dbReference type="RefSeq" id="WP_239261889.1">
    <property type="nucleotide sequence ID" value="NZ_JAKRCV010000004.1"/>
</dbReference>
<dbReference type="PANTHER" id="PTHR46577:SF1">
    <property type="entry name" value="HTH-TYPE TRANSCRIPTIONAL REGULATORY PROTEIN GABR"/>
    <property type="match status" value="1"/>
</dbReference>
<evidence type="ECO:0000256" key="3">
    <source>
        <dbReference type="ARBA" id="ARBA00023015"/>
    </source>
</evidence>
<evidence type="ECO:0000256" key="6">
    <source>
        <dbReference type="SAM" id="MobiDB-lite"/>
    </source>
</evidence>
<keyword evidence="8" id="KW-0032">Aminotransferase</keyword>
<dbReference type="PROSITE" id="PS50949">
    <property type="entry name" value="HTH_GNTR"/>
    <property type="match status" value="1"/>
</dbReference>
<dbReference type="InterPro" id="IPR036390">
    <property type="entry name" value="WH_DNA-bd_sf"/>
</dbReference>
<protein>
    <submittedName>
        <fullName evidence="8">PLP-dependent aminotransferase family protein</fullName>
    </submittedName>
</protein>
<dbReference type="Pfam" id="PF00155">
    <property type="entry name" value="Aminotran_1_2"/>
    <property type="match status" value="1"/>
</dbReference>
<feature type="domain" description="HTH gntR-type" evidence="7">
    <location>
        <begin position="22"/>
        <end position="90"/>
    </location>
</feature>
<evidence type="ECO:0000256" key="5">
    <source>
        <dbReference type="ARBA" id="ARBA00023163"/>
    </source>
</evidence>
<evidence type="ECO:0000256" key="2">
    <source>
        <dbReference type="ARBA" id="ARBA00022898"/>
    </source>
</evidence>
<dbReference type="SMART" id="SM00345">
    <property type="entry name" value="HTH_GNTR"/>
    <property type="match status" value="1"/>
</dbReference>
<dbReference type="CDD" id="cd07377">
    <property type="entry name" value="WHTH_GntR"/>
    <property type="match status" value="1"/>
</dbReference>
<dbReference type="Pfam" id="PF00392">
    <property type="entry name" value="GntR"/>
    <property type="match status" value="1"/>
</dbReference>
<keyword evidence="8" id="KW-0808">Transferase</keyword>
<dbReference type="CDD" id="cd00609">
    <property type="entry name" value="AAT_like"/>
    <property type="match status" value="1"/>
</dbReference>
<dbReference type="PANTHER" id="PTHR46577">
    <property type="entry name" value="HTH-TYPE TRANSCRIPTIONAL REGULATORY PROTEIN GABR"/>
    <property type="match status" value="1"/>
</dbReference>
<comment type="caution">
    <text evidence="8">The sequence shown here is derived from an EMBL/GenBank/DDBJ whole genome shotgun (WGS) entry which is preliminary data.</text>
</comment>
<dbReference type="InterPro" id="IPR036388">
    <property type="entry name" value="WH-like_DNA-bd_sf"/>
</dbReference>
<dbReference type="Gene3D" id="3.40.640.10">
    <property type="entry name" value="Type I PLP-dependent aspartate aminotransferase-like (Major domain)"/>
    <property type="match status" value="1"/>
</dbReference>
<proteinExistence type="inferred from homology"/>
<dbReference type="SUPFAM" id="SSF46785">
    <property type="entry name" value="Winged helix' DNA-binding domain"/>
    <property type="match status" value="1"/>
</dbReference>
<reference evidence="8 9" key="1">
    <citation type="submission" date="2022-02" db="EMBL/GenBank/DDBJ databases">
        <title>Uncovering new skin microbiome diversity through culturing and metagenomics.</title>
        <authorList>
            <person name="Conlan S."/>
            <person name="Deming C."/>
            <person name="Nisc Comparative Sequencing Program N."/>
            <person name="Segre J.A."/>
        </authorList>
    </citation>
    <scope>NUCLEOTIDE SEQUENCE [LARGE SCALE GENOMIC DNA]</scope>
    <source>
        <strain evidence="8 9">ACRQZ</strain>
    </source>
</reference>
<dbReference type="InterPro" id="IPR004839">
    <property type="entry name" value="Aminotransferase_I/II_large"/>
</dbReference>
<accession>A0ABS9PYL4</accession>
<evidence type="ECO:0000256" key="1">
    <source>
        <dbReference type="ARBA" id="ARBA00005384"/>
    </source>
</evidence>
<evidence type="ECO:0000259" key="7">
    <source>
        <dbReference type="PROSITE" id="PS50949"/>
    </source>
</evidence>
<dbReference type="EMBL" id="JAKRCV010000004">
    <property type="protein sequence ID" value="MCG7320716.1"/>
    <property type="molecule type" value="Genomic_DNA"/>
</dbReference>
<name>A0ABS9PYL4_9MICO</name>
<dbReference type="InterPro" id="IPR015424">
    <property type="entry name" value="PyrdxlP-dep_Trfase"/>
</dbReference>
<evidence type="ECO:0000256" key="4">
    <source>
        <dbReference type="ARBA" id="ARBA00023125"/>
    </source>
</evidence>
<keyword evidence="3" id="KW-0805">Transcription regulation</keyword>
<dbReference type="InterPro" id="IPR000524">
    <property type="entry name" value="Tscrpt_reg_HTH_GntR"/>
</dbReference>
<keyword evidence="5" id="KW-0804">Transcription</keyword>
<dbReference type="Proteomes" id="UP001521931">
    <property type="component" value="Unassembled WGS sequence"/>
</dbReference>
<evidence type="ECO:0000313" key="8">
    <source>
        <dbReference type="EMBL" id="MCG7320716.1"/>
    </source>
</evidence>
<sequence length="469" mass="49136">MTPRRLTPHRLAQQLGPACPGVPAYRWLADGIRLLVADGRVLPDTTLPGERALTAQLGVSRTTVARAYADLVERGYAEARQGSGTRTRLPGPPAPAGEEPFGLPGRTLSGDAPPTVADLTVTVPPTVPGLVAAFERAIAQLPRYLAGSGYHPAGLPVLREAVAEHYAARGVPTTPDQVIITSGALAGVAAVLRALASPGDRVVLESPSYPNSIAALQRQGSRPVAVPMIEDGFDVEGIVTAAAASRARAALLIPDFHNPTGHLLDDDGRALLVRGLARAGVPLVVDETPIDMALDAPVLPRPVAAHGPAISVGSCSKSHWGGLRLGWVRAEGPLLAAVQQARLSLDLGAPVLEQIALADLLRHPQPDTERRAALVHQRDSLHALVTATLPGWEAQVPRGGLSLWWRLPQPRSSALVTAAARRGVRLAPGAAFSPDRSGLEGYLRTPFTQPVKTLERAVAAIAAAWAEIT</sequence>
<dbReference type="Gene3D" id="1.10.10.10">
    <property type="entry name" value="Winged helix-like DNA-binding domain superfamily/Winged helix DNA-binding domain"/>
    <property type="match status" value="1"/>
</dbReference>
<keyword evidence="2" id="KW-0663">Pyridoxal phosphate</keyword>
<dbReference type="InterPro" id="IPR015421">
    <property type="entry name" value="PyrdxlP-dep_Trfase_major"/>
</dbReference>
<dbReference type="PRINTS" id="PR00035">
    <property type="entry name" value="HTHGNTR"/>
</dbReference>
<gene>
    <name evidence="8" type="ORF">MHL29_02245</name>
</gene>
<keyword evidence="4" id="KW-0238">DNA-binding</keyword>
<dbReference type="InterPro" id="IPR051446">
    <property type="entry name" value="HTH_trans_reg/aminotransferase"/>
</dbReference>
<keyword evidence="9" id="KW-1185">Reference proteome</keyword>
<dbReference type="SUPFAM" id="SSF53383">
    <property type="entry name" value="PLP-dependent transferases"/>
    <property type="match status" value="1"/>
</dbReference>